<dbReference type="InterPro" id="IPR014777">
    <property type="entry name" value="4pyrrole_Mease_sub1"/>
</dbReference>
<dbReference type="Gene3D" id="3.40.50.150">
    <property type="entry name" value="Vaccinia Virus protein VP39"/>
    <property type="match status" value="1"/>
</dbReference>
<evidence type="ECO:0000256" key="1">
    <source>
        <dbReference type="ARBA" id="ARBA00004953"/>
    </source>
</evidence>
<dbReference type="Pfam" id="PF00590">
    <property type="entry name" value="TP_methylase"/>
    <property type="match status" value="1"/>
</dbReference>
<accession>A0A1E5L3T5</accession>
<evidence type="ECO:0000313" key="8">
    <source>
        <dbReference type="EMBL" id="OEH84754.1"/>
    </source>
</evidence>
<dbReference type="PANTHER" id="PTHR43182">
    <property type="entry name" value="COBALT-PRECORRIN-6B C(15)-METHYLTRANSFERASE (DECARBOXYLATING)"/>
    <property type="match status" value="1"/>
</dbReference>
<name>A0A1E5L3T5_9FIRM</name>
<dbReference type="InterPro" id="IPR025714">
    <property type="entry name" value="Methyltranfer_dom"/>
</dbReference>
<dbReference type="NCBIfam" id="TIGR02467">
    <property type="entry name" value="CbiE"/>
    <property type="match status" value="1"/>
</dbReference>
<gene>
    <name evidence="8" type="ORF">BHU72_07935</name>
</gene>
<dbReference type="UniPathway" id="UPA00148"/>
<proteinExistence type="predicted"/>
<dbReference type="Proteomes" id="UP000095255">
    <property type="component" value="Unassembled WGS sequence"/>
</dbReference>
<dbReference type="CDD" id="cd02440">
    <property type="entry name" value="AdoMet_MTases"/>
    <property type="match status" value="1"/>
</dbReference>
<dbReference type="STRING" id="1390249.BHU72_07935"/>
<keyword evidence="2" id="KW-0169">Cobalamin biosynthesis</keyword>
<dbReference type="NCBIfam" id="TIGR02469">
    <property type="entry name" value="CbiT"/>
    <property type="match status" value="1"/>
</dbReference>
<dbReference type="CDD" id="cd11644">
    <property type="entry name" value="Precorrin-6Y-MT"/>
    <property type="match status" value="1"/>
</dbReference>
<dbReference type="Pfam" id="PF13847">
    <property type="entry name" value="Methyltransf_31"/>
    <property type="match status" value="1"/>
</dbReference>
<protein>
    <recommendedName>
        <fullName evidence="10">Tetrapyrrole methylase domain-containing protein</fullName>
    </recommendedName>
</protein>
<dbReference type="AlphaFoldDB" id="A0A1E5L3T5"/>
<sequence>MNTQSSKKIYVIGMGSGDRDYILPIALRTIKKVAILIATQRILDMYAQDQHTTLVLNKNIKSTIEFVRKMEEDVAFLVSGDPLCYSILPYLQKNFSQESIEVIPGISSAQIAYSKFKIPQQDAPVVSIHGRDKSLLDSYIHKYSRFALLIDQDMTVQEIASKIIDYGYHLAEIHIGDCLGTDKQTLVKGLAEDIIHWNQQFTNSVLLIDLHKEKTNKEKHINKGHRIFAPGIDDCHFIQGDIPMTKQEIRSILLSKLVFPKHGVFYDIGAGTGSISIELGLMQDVQEVHSMERNHAAIQLLKQNIQKFAVDNIHVHHGEASEIIPELPLADGIIVGGSGGYLQEILHSSYKQLKANGILAITGVTLETPYLATQILEGLGMKVDICSVNISRASQSGSYHLWKSNNPVFIIWGCKGEL</sequence>
<dbReference type="SUPFAM" id="SSF53790">
    <property type="entry name" value="Tetrapyrrole methylase"/>
    <property type="match status" value="1"/>
</dbReference>
<dbReference type="Gene3D" id="3.40.1010.10">
    <property type="entry name" value="Cobalt-precorrin-4 Transmethylase, Domain 1"/>
    <property type="match status" value="1"/>
</dbReference>
<evidence type="ECO:0000313" key="9">
    <source>
        <dbReference type="Proteomes" id="UP000095255"/>
    </source>
</evidence>
<feature type="domain" description="Tetrapyrrole methylase" evidence="6">
    <location>
        <begin position="8"/>
        <end position="194"/>
    </location>
</feature>
<dbReference type="EMBL" id="MJAT01000036">
    <property type="protein sequence ID" value="OEH84754.1"/>
    <property type="molecule type" value="Genomic_DNA"/>
</dbReference>
<dbReference type="PANTHER" id="PTHR43182:SF1">
    <property type="entry name" value="COBALT-PRECORRIN-7 C(5)-METHYLTRANSFERASE"/>
    <property type="match status" value="1"/>
</dbReference>
<keyword evidence="4" id="KW-0808">Transferase</keyword>
<dbReference type="InterPro" id="IPR035996">
    <property type="entry name" value="4pyrrol_Methylase_sf"/>
</dbReference>
<dbReference type="GO" id="GO:0008276">
    <property type="term" value="F:protein methyltransferase activity"/>
    <property type="evidence" value="ECO:0007669"/>
    <property type="project" value="InterPro"/>
</dbReference>
<keyword evidence="5" id="KW-0949">S-adenosyl-L-methionine</keyword>
<comment type="pathway">
    <text evidence="1">Cofactor biosynthesis; adenosylcobalamin biosynthesis.</text>
</comment>
<dbReference type="GO" id="GO:0009236">
    <property type="term" value="P:cobalamin biosynthetic process"/>
    <property type="evidence" value="ECO:0007669"/>
    <property type="project" value="UniProtKB-UniPathway"/>
</dbReference>
<feature type="domain" description="Methyltransferase" evidence="7">
    <location>
        <begin position="264"/>
        <end position="364"/>
    </location>
</feature>
<evidence type="ECO:0008006" key="10">
    <source>
        <dbReference type="Google" id="ProtNLM"/>
    </source>
</evidence>
<organism evidence="8 9">
    <name type="scientific">Desulfuribacillus stibiiarsenatis</name>
    <dbReference type="NCBI Taxonomy" id="1390249"/>
    <lineage>
        <taxon>Bacteria</taxon>
        <taxon>Bacillati</taxon>
        <taxon>Bacillota</taxon>
        <taxon>Desulfuribacillia</taxon>
        <taxon>Desulfuribacillales</taxon>
        <taxon>Desulfuribacillaceae</taxon>
        <taxon>Desulfuribacillus</taxon>
    </lineage>
</organism>
<evidence type="ECO:0000256" key="4">
    <source>
        <dbReference type="ARBA" id="ARBA00022679"/>
    </source>
</evidence>
<evidence type="ECO:0000256" key="5">
    <source>
        <dbReference type="ARBA" id="ARBA00022691"/>
    </source>
</evidence>
<dbReference type="InterPro" id="IPR012818">
    <property type="entry name" value="CbiE"/>
</dbReference>
<dbReference type="InterPro" id="IPR029063">
    <property type="entry name" value="SAM-dependent_MTases_sf"/>
</dbReference>
<evidence type="ECO:0000256" key="2">
    <source>
        <dbReference type="ARBA" id="ARBA00022573"/>
    </source>
</evidence>
<evidence type="ECO:0000256" key="3">
    <source>
        <dbReference type="ARBA" id="ARBA00022603"/>
    </source>
</evidence>
<evidence type="ECO:0000259" key="6">
    <source>
        <dbReference type="Pfam" id="PF00590"/>
    </source>
</evidence>
<dbReference type="InterPro" id="IPR000878">
    <property type="entry name" value="4pyrrol_Mease"/>
</dbReference>
<evidence type="ECO:0000259" key="7">
    <source>
        <dbReference type="Pfam" id="PF13847"/>
    </source>
</evidence>
<dbReference type="InterPro" id="IPR050714">
    <property type="entry name" value="Cobalamin_biosynth_MTase"/>
</dbReference>
<dbReference type="SUPFAM" id="SSF53335">
    <property type="entry name" value="S-adenosyl-L-methionine-dependent methyltransferases"/>
    <property type="match status" value="1"/>
</dbReference>
<keyword evidence="9" id="KW-1185">Reference proteome</keyword>
<dbReference type="RefSeq" id="WP_069702853.1">
    <property type="nucleotide sequence ID" value="NZ_MJAT01000036.1"/>
</dbReference>
<keyword evidence="3" id="KW-0489">Methyltransferase</keyword>
<reference evidence="8 9" key="1">
    <citation type="submission" date="2016-09" db="EMBL/GenBank/DDBJ databases">
        <title>Desulfuribacillus arsenicus sp. nov., an obligately anaerobic, dissimilatory arsenic- and antimonate-reducing bacterium isolated from anoxic sediments.</title>
        <authorList>
            <person name="Abin C.A."/>
            <person name="Hollibaugh J.T."/>
        </authorList>
    </citation>
    <scope>NUCLEOTIDE SEQUENCE [LARGE SCALE GENOMIC DNA]</scope>
    <source>
        <strain evidence="8 9">MLFW-2</strain>
    </source>
</reference>
<dbReference type="InterPro" id="IPR014008">
    <property type="entry name" value="Cbl_synth_MTase_CbiT"/>
</dbReference>
<dbReference type="GO" id="GO:0032259">
    <property type="term" value="P:methylation"/>
    <property type="evidence" value="ECO:0007669"/>
    <property type="project" value="UniProtKB-KW"/>
</dbReference>
<comment type="caution">
    <text evidence="8">The sequence shown here is derived from an EMBL/GenBank/DDBJ whole genome shotgun (WGS) entry which is preliminary data.</text>
</comment>
<dbReference type="OrthoDB" id="9780707at2"/>